<dbReference type="GO" id="GO:0051213">
    <property type="term" value="F:dioxygenase activity"/>
    <property type="evidence" value="ECO:0007669"/>
    <property type="project" value="UniProtKB-KW"/>
</dbReference>
<protein>
    <submittedName>
        <fullName evidence="8">Taurine catabolism dioxygenase TauD, TfdA family-domain-containing protein</fullName>
    </submittedName>
</protein>
<keyword evidence="4 8" id="KW-0223">Dioxygenase</keyword>
<sequence length="223" mass="25264">MDCEKPQGPRQICRYNNGTGDQLDVPLGTTAFVSGKKMFEILSLELKKSSHPIKVQIRPSSLRRDVKSNGLGIKVENMEQPRDQLPSFEESKIKTFPLLSENPVTGNLHLQVHPCGAEKLIIKPLSKSSNDDKTLLFKYGKMIEDLKTVREIFYKLQQPGISPDLVYRHNWKAKDLCLFHNRGVLHTVIGAFKEDQDQAFWQCNMASSGEPLGPDADDLQRFI</sequence>
<dbReference type="Gene3D" id="3.60.130.10">
    <property type="entry name" value="Clavaminate synthase-like"/>
    <property type="match status" value="1"/>
</dbReference>
<dbReference type="PANTHER" id="PTHR43779">
    <property type="entry name" value="DIOXYGENASE RV0097-RELATED"/>
    <property type="match status" value="1"/>
</dbReference>
<evidence type="ECO:0000313" key="9">
    <source>
        <dbReference type="Proteomes" id="UP001153365"/>
    </source>
</evidence>
<evidence type="ECO:0000259" key="7">
    <source>
        <dbReference type="Pfam" id="PF02668"/>
    </source>
</evidence>
<evidence type="ECO:0000256" key="4">
    <source>
        <dbReference type="ARBA" id="ARBA00022964"/>
    </source>
</evidence>
<evidence type="ECO:0000256" key="6">
    <source>
        <dbReference type="ARBA" id="ARBA00023004"/>
    </source>
</evidence>
<keyword evidence="9" id="KW-1185">Reference proteome</keyword>
<dbReference type="InterPro" id="IPR051178">
    <property type="entry name" value="TfdA_dioxygenase"/>
</dbReference>
<keyword evidence="6" id="KW-0408">Iron</keyword>
<dbReference type="InterPro" id="IPR042098">
    <property type="entry name" value="TauD-like_sf"/>
</dbReference>
<evidence type="ECO:0000256" key="2">
    <source>
        <dbReference type="ARBA" id="ARBA00005896"/>
    </source>
</evidence>
<comment type="caution">
    <text evidence="8">The sequence shown here is derived from an EMBL/GenBank/DDBJ whole genome shotgun (WGS) entry which is preliminary data.</text>
</comment>
<dbReference type="Proteomes" id="UP001153365">
    <property type="component" value="Unassembled WGS sequence"/>
</dbReference>
<reference evidence="8" key="1">
    <citation type="submission" date="2022-06" db="EMBL/GenBank/DDBJ databases">
        <authorList>
            <consortium name="SYNGENTA / RWTH Aachen University"/>
        </authorList>
    </citation>
    <scope>NUCLEOTIDE SEQUENCE</scope>
</reference>
<gene>
    <name evidence="8" type="ORF">PPACK8108_LOCUS14200</name>
</gene>
<dbReference type="AlphaFoldDB" id="A0AAV0B462"/>
<dbReference type="Pfam" id="PF02668">
    <property type="entry name" value="TauD"/>
    <property type="match status" value="1"/>
</dbReference>
<keyword evidence="5" id="KW-0560">Oxidoreductase</keyword>
<name>A0AAV0B462_PHAPC</name>
<evidence type="ECO:0000313" key="8">
    <source>
        <dbReference type="EMBL" id="CAH7681586.1"/>
    </source>
</evidence>
<dbReference type="SUPFAM" id="SSF51197">
    <property type="entry name" value="Clavaminate synthase-like"/>
    <property type="match status" value="1"/>
</dbReference>
<dbReference type="GO" id="GO:0046872">
    <property type="term" value="F:metal ion binding"/>
    <property type="evidence" value="ECO:0007669"/>
    <property type="project" value="UniProtKB-KW"/>
</dbReference>
<organism evidence="8 9">
    <name type="scientific">Phakopsora pachyrhizi</name>
    <name type="common">Asian soybean rust disease fungus</name>
    <dbReference type="NCBI Taxonomy" id="170000"/>
    <lineage>
        <taxon>Eukaryota</taxon>
        <taxon>Fungi</taxon>
        <taxon>Dikarya</taxon>
        <taxon>Basidiomycota</taxon>
        <taxon>Pucciniomycotina</taxon>
        <taxon>Pucciniomycetes</taxon>
        <taxon>Pucciniales</taxon>
        <taxon>Phakopsoraceae</taxon>
        <taxon>Phakopsora</taxon>
    </lineage>
</organism>
<comment type="cofactor">
    <cofactor evidence="1">
        <name>Fe(2+)</name>
        <dbReference type="ChEBI" id="CHEBI:29033"/>
    </cofactor>
</comment>
<evidence type="ECO:0000256" key="1">
    <source>
        <dbReference type="ARBA" id="ARBA00001954"/>
    </source>
</evidence>
<dbReference type="InterPro" id="IPR003819">
    <property type="entry name" value="TauD/TfdA-like"/>
</dbReference>
<feature type="domain" description="TauD/TfdA-like" evidence="7">
    <location>
        <begin position="19"/>
        <end position="201"/>
    </location>
</feature>
<evidence type="ECO:0000256" key="5">
    <source>
        <dbReference type="ARBA" id="ARBA00023002"/>
    </source>
</evidence>
<evidence type="ECO:0000256" key="3">
    <source>
        <dbReference type="ARBA" id="ARBA00022723"/>
    </source>
</evidence>
<dbReference type="PANTHER" id="PTHR43779:SF2">
    <property type="entry name" value="ALPHA-KETOGLUTARATE-DEPENDENT XANTHINE DIOXYGENASE XAN1"/>
    <property type="match status" value="1"/>
</dbReference>
<proteinExistence type="inferred from homology"/>
<dbReference type="EMBL" id="CALTRL010003630">
    <property type="protein sequence ID" value="CAH7681586.1"/>
    <property type="molecule type" value="Genomic_DNA"/>
</dbReference>
<keyword evidence="3" id="KW-0479">Metal-binding</keyword>
<comment type="similarity">
    <text evidence="2">Belongs to the TfdA dioxygenase family.</text>
</comment>
<accession>A0AAV0B462</accession>